<evidence type="ECO:0000313" key="6">
    <source>
        <dbReference type="Proteomes" id="UP000030671"/>
    </source>
</evidence>
<sequence>MLHGGGYIRLSASPKDPIATITHSLLAHCRRTRVRMWRGFAVEYRLSVAAPDEPQHAFPAALLDALAGYLYLVREVGFRAEDVVVAGDSAGGNLALALVRYLVENAGWVADGEKDEEMMPPPPGGMLLFSPWADLSGSDVFAGGSPFANYDSDYLLAHSHPSALYVRTAFLGPLLSPEGLRNRYISPACDDADEDAEEEVSFVGFPRTLVVSGGAEMFRDQIRILVRRMARDMGVGTGEGQVTHLEQPEGTHDFVGLFFHEPERTEALEASAKWIGGL</sequence>
<dbReference type="GO" id="GO:0016787">
    <property type="term" value="F:hydrolase activity"/>
    <property type="evidence" value="ECO:0007669"/>
    <property type="project" value="UniProtKB-KW"/>
</dbReference>
<keyword evidence="2" id="KW-0378">Hydrolase</keyword>
<dbReference type="GeneID" id="20668202"/>
<dbReference type="EMBL" id="KI925459">
    <property type="protein sequence ID" value="ETW80335.1"/>
    <property type="molecule type" value="Genomic_DNA"/>
</dbReference>
<gene>
    <name evidence="5" type="ORF">HETIRDRAFT_169093</name>
</gene>
<dbReference type="AlphaFoldDB" id="W4K4Q5"/>
<dbReference type="Pfam" id="PF07859">
    <property type="entry name" value="Abhydrolase_3"/>
    <property type="match status" value="1"/>
</dbReference>
<evidence type="ECO:0000259" key="4">
    <source>
        <dbReference type="Pfam" id="PF07859"/>
    </source>
</evidence>
<feature type="domain" description="Alpha/beta hydrolase fold-3" evidence="4">
    <location>
        <begin position="2"/>
        <end position="254"/>
    </location>
</feature>
<dbReference type="InterPro" id="IPR050300">
    <property type="entry name" value="GDXG_lipolytic_enzyme"/>
</dbReference>
<dbReference type="Gene3D" id="3.40.50.1820">
    <property type="entry name" value="alpha/beta hydrolase"/>
    <property type="match status" value="1"/>
</dbReference>
<dbReference type="Proteomes" id="UP000030671">
    <property type="component" value="Unassembled WGS sequence"/>
</dbReference>
<dbReference type="eggNOG" id="ENOG502S9ZP">
    <property type="taxonomic scope" value="Eukaryota"/>
</dbReference>
<keyword evidence="6" id="KW-1185">Reference proteome</keyword>
<dbReference type="InterPro" id="IPR033140">
    <property type="entry name" value="Lipase_GDXG_put_SER_AS"/>
</dbReference>
<dbReference type="PROSITE" id="PS01174">
    <property type="entry name" value="LIPASE_GDXG_SER"/>
    <property type="match status" value="1"/>
</dbReference>
<evidence type="ECO:0000313" key="5">
    <source>
        <dbReference type="EMBL" id="ETW80335.1"/>
    </source>
</evidence>
<organism evidence="5 6">
    <name type="scientific">Heterobasidion irregulare (strain TC 32-1)</name>
    <dbReference type="NCBI Taxonomy" id="747525"/>
    <lineage>
        <taxon>Eukaryota</taxon>
        <taxon>Fungi</taxon>
        <taxon>Dikarya</taxon>
        <taxon>Basidiomycota</taxon>
        <taxon>Agaricomycotina</taxon>
        <taxon>Agaricomycetes</taxon>
        <taxon>Russulales</taxon>
        <taxon>Bondarzewiaceae</taxon>
        <taxon>Heterobasidion</taxon>
        <taxon>Heterobasidion annosum species complex</taxon>
    </lineage>
</organism>
<dbReference type="KEGG" id="hir:HETIRDRAFT_169093"/>
<dbReference type="OrthoDB" id="2152029at2759"/>
<accession>W4K4Q5</accession>
<dbReference type="HOGENOM" id="CLU_019364_1_1_1"/>
<dbReference type="InParanoid" id="W4K4Q5"/>
<evidence type="ECO:0000256" key="2">
    <source>
        <dbReference type="ARBA" id="ARBA00022801"/>
    </source>
</evidence>
<dbReference type="InterPro" id="IPR029058">
    <property type="entry name" value="AB_hydrolase_fold"/>
</dbReference>
<dbReference type="PANTHER" id="PTHR48081:SF26">
    <property type="entry name" value="ALPHA_BETA HYDROLASE FOLD-3 DOMAIN-CONTAINING PROTEIN"/>
    <property type="match status" value="1"/>
</dbReference>
<dbReference type="RefSeq" id="XP_009547097.1">
    <property type="nucleotide sequence ID" value="XM_009548802.1"/>
</dbReference>
<reference evidence="5 6" key="1">
    <citation type="journal article" date="2012" name="New Phytol.">
        <title>Insight into trade-off between wood decay and parasitism from the genome of a fungal forest pathogen.</title>
        <authorList>
            <person name="Olson A."/>
            <person name="Aerts A."/>
            <person name="Asiegbu F."/>
            <person name="Belbahri L."/>
            <person name="Bouzid O."/>
            <person name="Broberg A."/>
            <person name="Canback B."/>
            <person name="Coutinho P.M."/>
            <person name="Cullen D."/>
            <person name="Dalman K."/>
            <person name="Deflorio G."/>
            <person name="van Diepen L.T."/>
            <person name="Dunand C."/>
            <person name="Duplessis S."/>
            <person name="Durling M."/>
            <person name="Gonthier P."/>
            <person name="Grimwood J."/>
            <person name="Fossdal C.G."/>
            <person name="Hansson D."/>
            <person name="Henrissat B."/>
            <person name="Hietala A."/>
            <person name="Himmelstrand K."/>
            <person name="Hoffmeister D."/>
            <person name="Hogberg N."/>
            <person name="James T.Y."/>
            <person name="Karlsson M."/>
            <person name="Kohler A."/>
            <person name="Kues U."/>
            <person name="Lee Y.H."/>
            <person name="Lin Y.C."/>
            <person name="Lind M."/>
            <person name="Lindquist E."/>
            <person name="Lombard V."/>
            <person name="Lucas S."/>
            <person name="Lunden K."/>
            <person name="Morin E."/>
            <person name="Murat C."/>
            <person name="Park J."/>
            <person name="Raffaello T."/>
            <person name="Rouze P."/>
            <person name="Salamov A."/>
            <person name="Schmutz J."/>
            <person name="Solheim H."/>
            <person name="Stahlberg J."/>
            <person name="Velez H."/>
            <person name="de Vries R.P."/>
            <person name="Wiebenga A."/>
            <person name="Woodward S."/>
            <person name="Yakovlev I."/>
            <person name="Garbelotto M."/>
            <person name="Martin F."/>
            <person name="Grigoriev I.V."/>
            <person name="Stenlid J."/>
        </authorList>
    </citation>
    <scope>NUCLEOTIDE SEQUENCE [LARGE SCALE GENOMIC DNA]</scope>
    <source>
        <strain evidence="5 6">TC 32-1</strain>
    </source>
</reference>
<dbReference type="PANTHER" id="PTHR48081">
    <property type="entry name" value="AB HYDROLASE SUPERFAMILY PROTEIN C4A8.06C"/>
    <property type="match status" value="1"/>
</dbReference>
<proteinExistence type="inferred from homology"/>
<protein>
    <submittedName>
        <fullName evidence="5">Esterase/lipase/thioesterase</fullName>
    </submittedName>
</protein>
<comment type="similarity">
    <text evidence="1">Belongs to the 'GDXG' lipolytic enzyme family.</text>
</comment>
<dbReference type="STRING" id="747525.W4K4Q5"/>
<dbReference type="InterPro" id="IPR013094">
    <property type="entry name" value="AB_hydrolase_3"/>
</dbReference>
<evidence type="ECO:0000256" key="1">
    <source>
        <dbReference type="ARBA" id="ARBA00010515"/>
    </source>
</evidence>
<evidence type="ECO:0000256" key="3">
    <source>
        <dbReference type="PROSITE-ProRule" id="PRU10038"/>
    </source>
</evidence>
<dbReference type="SUPFAM" id="SSF53474">
    <property type="entry name" value="alpha/beta-Hydrolases"/>
    <property type="match status" value="1"/>
</dbReference>
<name>W4K4Q5_HETIT</name>
<feature type="active site" evidence="3">
    <location>
        <position position="89"/>
    </location>
</feature>